<dbReference type="AlphaFoldDB" id="A0A2G3E911"/>
<protein>
    <submittedName>
        <fullName evidence="2">Uncharacterized protein</fullName>
    </submittedName>
</protein>
<name>A0A2G3E911_9FIRM</name>
<keyword evidence="1" id="KW-1133">Transmembrane helix</keyword>
<evidence type="ECO:0000256" key="1">
    <source>
        <dbReference type="SAM" id="Phobius"/>
    </source>
</evidence>
<accession>A0A2G3E911</accession>
<organism evidence="2 3">
    <name type="scientific">Pseudobutyrivibrio ruminis</name>
    <dbReference type="NCBI Taxonomy" id="46206"/>
    <lineage>
        <taxon>Bacteria</taxon>
        <taxon>Bacillati</taxon>
        <taxon>Bacillota</taxon>
        <taxon>Clostridia</taxon>
        <taxon>Lachnospirales</taxon>
        <taxon>Lachnospiraceae</taxon>
        <taxon>Pseudobutyrivibrio</taxon>
    </lineage>
</organism>
<dbReference type="Proteomes" id="UP000224317">
    <property type="component" value="Unassembled WGS sequence"/>
</dbReference>
<keyword evidence="1" id="KW-0472">Membrane</keyword>
<reference evidence="2" key="1">
    <citation type="submission" date="2017-10" db="EMBL/GenBank/DDBJ databases">
        <title>Resolving the taxonomy of Roseburia spp., Eubacterium rectale and Agathobacter spp. through phylogenomic analysis.</title>
        <authorList>
            <person name="Sheridan P.O."/>
            <person name="Walker A.W."/>
            <person name="Duncan S.H."/>
            <person name="Scott K.P."/>
            <person name="Toole P.W.O."/>
            <person name="Luis P."/>
            <person name="Flint H.J."/>
        </authorList>
    </citation>
    <scope>NUCLEOTIDE SEQUENCE [LARGE SCALE GENOMIC DNA]</scope>
    <source>
        <strain evidence="2">JK10</strain>
    </source>
</reference>
<keyword evidence="3" id="KW-1185">Reference proteome</keyword>
<evidence type="ECO:0000313" key="3">
    <source>
        <dbReference type="Proteomes" id="UP000224317"/>
    </source>
</evidence>
<feature type="transmembrane region" description="Helical" evidence="1">
    <location>
        <begin position="6"/>
        <end position="29"/>
    </location>
</feature>
<feature type="transmembrane region" description="Helical" evidence="1">
    <location>
        <begin position="50"/>
        <end position="74"/>
    </location>
</feature>
<dbReference type="EMBL" id="PDYH01000034">
    <property type="protein sequence ID" value="PHU39798.1"/>
    <property type="molecule type" value="Genomic_DNA"/>
</dbReference>
<dbReference type="RefSeq" id="WP_099413509.1">
    <property type="nucleotide sequence ID" value="NZ_PDYH01000034.1"/>
</dbReference>
<keyword evidence="1" id="KW-0812">Transmembrane</keyword>
<sequence length="154" mass="18031">MDCQKIFNIYFYVNIFLFLVAVIATVVLWKSNSIYDKYEKIRNSRYRKQIIMAYRVGVALFTLIGFFTAILPVIRDKKSINNKTYNVDYGEVVYISKDRGPYGLTKLFRIETDGKILEVDVLKRDKGILKGDYVKVTWLENSKEAVVEKCDKEE</sequence>
<gene>
    <name evidence="2" type="ORF">CSX00_09285</name>
</gene>
<proteinExistence type="predicted"/>
<comment type="caution">
    <text evidence="2">The sequence shown here is derived from an EMBL/GenBank/DDBJ whole genome shotgun (WGS) entry which is preliminary data.</text>
</comment>
<evidence type="ECO:0000313" key="2">
    <source>
        <dbReference type="EMBL" id="PHU39798.1"/>
    </source>
</evidence>